<dbReference type="PANTHER" id="PTHR33988">
    <property type="entry name" value="ENDORIBONUCLEASE MAZF-RELATED"/>
    <property type="match status" value="1"/>
</dbReference>
<dbReference type="GO" id="GO:0006402">
    <property type="term" value="P:mRNA catabolic process"/>
    <property type="evidence" value="ECO:0007669"/>
    <property type="project" value="TreeGrafter"/>
</dbReference>
<dbReference type="SUPFAM" id="SSF50118">
    <property type="entry name" value="Cell growth inhibitor/plasmid maintenance toxic component"/>
    <property type="match status" value="1"/>
</dbReference>
<dbReference type="eggNOG" id="COG2337">
    <property type="taxonomic scope" value="Bacteria"/>
</dbReference>
<dbReference type="OrthoDB" id="9808744at2"/>
<dbReference type="AlphaFoldDB" id="V4RIZ6"/>
<organism evidence="1 2">
    <name type="scientific">Lutibaculum baratangense AMV1</name>
    <dbReference type="NCBI Taxonomy" id="631454"/>
    <lineage>
        <taxon>Bacteria</taxon>
        <taxon>Pseudomonadati</taxon>
        <taxon>Pseudomonadota</taxon>
        <taxon>Alphaproteobacteria</taxon>
        <taxon>Hyphomicrobiales</taxon>
        <taxon>Tepidamorphaceae</taxon>
        <taxon>Lutibaculum</taxon>
    </lineage>
</organism>
<name>V4RIZ6_9HYPH</name>
<keyword evidence="2" id="KW-1185">Reference proteome</keyword>
<protein>
    <submittedName>
        <fullName evidence="1">PemK protein</fullName>
    </submittedName>
</protein>
<accession>V4RIZ6</accession>
<evidence type="ECO:0000313" key="2">
    <source>
        <dbReference type="Proteomes" id="UP000017819"/>
    </source>
</evidence>
<dbReference type="STRING" id="631454.N177_1811"/>
<dbReference type="Gene3D" id="2.30.30.110">
    <property type="match status" value="1"/>
</dbReference>
<dbReference type="PANTHER" id="PTHR33988:SF3">
    <property type="entry name" value="ENDORIBONUCLEASE TOXIN CHPB-RELATED"/>
    <property type="match status" value="1"/>
</dbReference>
<dbReference type="EMBL" id="AWXZ01000023">
    <property type="protein sequence ID" value="ESR25294.1"/>
    <property type="molecule type" value="Genomic_DNA"/>
</dbReference>
<dbReference type="GO" id="GO:0003677">
    <property type="term" value="F:DNA binding"/>
    <property type="evidence" value="ECO:0007669"/>
    <property type="project" value="InterPro"/>
</dbReference>
<reference evidence="1 2" key="1">
    <citation type="journal article" date="2014" name="Genome Announc.">
        <title>Draft Genome Sequence of Lutibaculum baratangense Strain AMV1T, Isolated from a Mud Volcano in Andamans, India.</title>
        <authorList>
            <person name="Singh A."/>
            <person name="Sreenivas A."/>
            <person name="Sathyanarayana Reddy G."/>
            <person name="Pinnaka A.K."/>
            <person name="Shivaji S."/>
        </authorList>
    </citation>
    <scope>NUCLEOTIDE SEQUENCE [LARGE SCALE GENOMIC DNA]</scope>
    <source>
        <strain evidence="1 2">AMV1</strain>
    </source>
</reference>
<dbReference type="InterPro" id="IPR011067">
    <property type="entry name" value="Plasmid_toxin/cell-grow_inhib"/>
</dbReference>
<proteinExistence type="predicted"/>
<evidence type="ECO:0000313" key="1">
    <source>
        <dbReference type="EMBL" id="ESR25294.1"/>
    </source>
</evidence>
<dbReference type="Pfam" id="PF02452">
    <property type="entry name" value="PemK_toxin"/>
    <property type="match status" value="1"/>
</dbReference>
<dbReference type="InterPro" id="IPR003477">
    <property type="entry name" value="PemK-like"/>
</dbReference>
<sequence>MRRGEIWHVDLNPTSGREQQGARYVLIVSPESFNRISGTAIVVPITTGGMGARMAGFAVSLTGAGTASTGVILCNQVRTLDLRARGGRRIEAVPDFIVDDVLARLSTLFE</sequence>
<dbReference type="GO" id="GO:0016075">
    <property type="term" value="P:rRNA catabolic process"/>
    <property type="evidence" value="ECO:0007669"/>
    <property type="project" value="TreeGrafter"/>
</dbReference>
<gene>
    <name evidence="1" type="ORF">N177_1811</name>
</gene>
<comment type="caution">
    <text evidence="1">The sequence shown here is derived from an EMBL/GenBank/DDBJ whole genome shotgun (WGS) entry which is preliminary data.</text>
</comment>
<dbReference type="GO" id="GO:0004521">
    <property type="term" value="F:RNA endonuclease activity"/>
    <property type="evidence" value="ECO:0007669"/>
    <property type="project" value="TreeGrafter"/>
</dbReference>
<dbReference type="RefSeq" id="WP_023431952.1">
    <property type="nucleotide sequence ID" value="NZ_AWXZ01000023.1"/>
</dbReference>
<dbReference type="Proteomes" id="UP000017819">
    <property type="component" value="Unassembled WGS sequence"/>
</dbReference>